<evidence type="ECO:0000256" key="7">
    <source>
        <dbReference type="SAM" id="MobiDB-lite"/>
    </source>
</evidence>
<feature type="domain" description="Reticulon" evidence="8">
    <location>
        <begin position="187"/>
        <end position="349"/>
    </location>
</feature>
<keyword evidence="3 6" id="KW-0256">Endoplasmic reticulum</keyword>
<dbReference type="EMBL" id="JACBKZ010000006">
    <property type="protein sequence ID" value="KAF5948287.1"/>
    <property type="molecule type" value="Genomic_DNA"/>
</dbReference>
<dbReference type="InterPro" id="IPR044647">
    <property type="entry name" value="RTNLB17/18/21"/>
</dbReference>
<proteinExistence type="predicted"/>
<evidence type="ECO:0000313" key="9">
    <source>
        <dbReference type="EMBL" id="KAF5948287.1"/>
    </source>
</evidence>
<feature type="transmembrane region" description="Helical" evidence="6">
    <location>
        <begin position="367"/>
        <end position="388"/>
    </location>
</feature>
<dbReference type="GO" id="GO:0005789">
    <property type="term" value="C:endoplasmic reticulum membrane"/>
    <property type="evidence" value="ECO:0007669"/>
    <property type="project" value="UniProtKB-SubCell"/>
</dbReference>
<comment type="subcellular location">
    <subcellularLocation>
        <location evidence="1 6">Endoplasmic reticulum membrane</location>
        <topology evidence="1 6">Multi-pass membrane protein</topology>
    </subcellularLocation>
</comment>
<evidence type="ECO:0000256" key="2">
    <source>
        <dbReference type="ARBA" id="ARBA00022692"/>
    </source>
</evidence>
<accession>A0A7J7H6W8</accession>
<evidence type="ECO:0000313" key="10">
    <source>
        <dbReference type="Proteomes" id="UP000593564"/>
    </source>
</evidence>
<dbReference type="PANTHER" id="PTHR46626:SF2">
    <property type="entry name" value="RETICULON-LIKE PROTEIN B17"/>
    <property type="match status" value="1"/>
</dbReference>
<keyword evidence="4 6" id="KW-1133">Transmembrane helix</keyword>
<keyword evidence="5 6" id="KW-0472">Membrane</keyword>
<feature type="transmembrane region" description="Helical" evidence="6">
    <location>
        <begin position="221"/>
        <end position="240"/>
    </location>
</feature>
<dbReference type="Pfam" id="PF02453">
    <property type="entry name" value="Reticulon"/>
    <property type="match status" value="1"/>
</dbReference>
<name>A0A7J7H6W8_CAMSI</name>
<feature type="compositionally biased region" description="Basic residues" evidence="7">
    <location>
        <begin position="147"/>
        <end position="158"/>
    </location>
</feature>
<dbReference type="PROSITE" id="PS50845">
    <property type="entry name" value="RETICULON"/>
    <property type="match status" value="1"/>
</dbReference>
<reference evidence="9 10" key="2">
    <citation type="submission" date="2020-07" db="EMBL/GenBank/DDBJ databases">
        <title>Genome assembly of wild tea tree DASZ reveals pedigree and selection history of tea varieties.</title>
        <authorList>
            <person name="Zhang W."/>
        </authorList>
    </citation>
    <scope>NUCLEOTIDE SEQUENCE [LARGE SCALE GENOMIC DNA]</scope>
    <source>
        <strain evidence="10">cv. G240</strain>
        <tissue evidence="9">Leaf</tissue>
    </source>
</reference>
<dbReference type="AlphaFoldDB" id="A0A7J7H6W8"/>
<keyword evidence="2 6" id="KW-0812">Transmembrane</keyword>
<protein>
    <recommendedName>
        <fullName evidence="6">Reticulon-like protein</fullName>
    </recommendedName>
</protein>
<keyword evidence="10" id="KW-1185">Reference proteome</keyword>
<comment type="caution">
    <text evidence="9">The sequence shown here is derived from an EMBL/GenBank/DDBJ whole genome shotgun (WGS) entry which is preliminary data.</text>
</comment>
<sequence>MDSTPPSHRSEPRIRIKSASRLARLTHFDRKIEDTPRLSVDLVPCSPKITTPSLPSPRPQNPVPMHELLLLSPSPLRRSKTRLVEKLDMAEEPVEPNGLRRRCKNRNGSMGLLGCASPRNGRRSRRRLEPEIREERDLGMVEEMGKVKKRRHSGRSKKDKLSLVPSVPSPKTNDDDLYNLDRIGQLITDLILWNDVAKSTLWFGFGSLCFLSSCFARGISFSIFSFISQLGLLFLGLSFFSNSICQRGNVENKRTYKLKENDILRAARVILPTANLAISKTREIFSGEPIMTLKVAPFLLIGAEYGHLMTLKRLCALGFFISFTGPKLYSCYSVQINSKVECLKRSVLETWGACSHKKIVAASAATAFWNLTAFRTRLFAAFIFVVILRHYRQHSQAKVSEEGEAEGEQEQKQEQEQQALVVVMGEL</sequence>
<dbReference type="PANTHER" id="PTHR46626">
    <property type="entry name" value="RETICULON-LIKE PROTEIN B17"/>
    <property type="match status" value="1"/>
</dbReference>
<feature type="region of interest" description="Disordered" evidence="7">
    <location>
        <begin position="146"/>
        <end position="169"/>
    </location>
</feature>
<evidence type="ECO:0000256" key="5">
    <source>
        <dbReference type="ARBA" id="ARBA00023136"/>
    </source>
</evidence>
<evidence type="ECO:0000259" key="8">
    <source>
        <dbReference type="PROSITE" id="PS50845"/>
    </source>
</evidence>
<feature type="region of interest" description="Disordered" evidence="7">
    <location>
        <begin position="95"/>
        <end position="131"/>
    </location>
</feature>
<evidence type="ECO:0000256" key="1">
    <source>
        <dbReference type="ARBA" id="ARBA00004477"/>
    </source>
</evidence>
<dbReference type="InterPro" id="IPR003388">
    <property type="entry name" value="Reticulon"/>
</dbReference>
<evidence type="ECO:0000256" key="3">
    <source>
        <dbReference type="ARBA" id="ARBA00022824"/>
    </source>
</evidence>
<gene>
    <name evidence="9" type="ORF">HYC85_014244</name>
</gene>
<evidence type="ECO:0000256" key="6">
    <source>
        <dbReference type="RuleBase" id="RU363132"/>
    </source>
</evidence>
<reference evidence="10" key="1">
    <citation type="journal article" date="2020" name="Nat. Commun.">
        <title>Genome assembly of wild tea tree DASZ reveals pedigree and selection history of tea varieties.</title>
        <authorList>
            <person name="Zhang W."/>
            <person name="Zhang Y."/>
            <person name="Qiu H."/>
            <person name="Guo Y."/>
            <person name="Wan H."/>
            <person name="Zhang X."/>
            <person name="Scossa F."/>
            <person name="Alseekh S."/>
            <person name="Zhang Q."/>
            <person name="Wang P."/>
            <person name="Xu L."/>
            <person name="Schmidt M.H."/>
            <person name="Jia X."/>
            <person name="Li D."/>
            <person name="Zhu A."/>
            <person name="Guo F."/>
            <person name="Chen W."/>
            <person name="Ni D."/>
            <person name="Usadel B."/>
            <person name="Fernie A.R."/>
            <person name="Wen W."/>
        </authorList>
    </citation>
    <scope>NUCLEOTIDE SEQUENCE [LARGE SCALE GENOMIC DNA]</scope>
    <source>
        <strain evidence="10">cv. G240</strain>
    </source>
</reference>
<dbReference type="Proteomes" id="UP000593564">
    <property type="component" value="Unassembled WGS sequence"/>
</dbReference>
<evidence type="ECO:0000256" key="4">
    <source>
        <dbReference type="ARBA" id="ARBA00022989"/>
    </source>
</evidence>
<organism evidence="9 10">
    <name type="scientific">Camellia sinensis</name>
    <name type="common">Tea plant</name>
    <name type="synonym">Thea sinensis</name>
    <dbReference type="NCBI Taxonomy" id="4442"/>
    <lineage>
        <taxon>Eukaryota</taxon>
        <taxon>Viridiplantae</taxon>
        <taxon>Streptophyta</taxon>
        <taxon>Embryophyta</taxon>
        <taxon>Tracheophyta</taxon>
        <taxon>Spermatophyta</taxon>
        <taxon>Magnoliopsida</taxon>
        <taxon>eudicotyledons</taxon>
        <taxon>Gunneridae</taxon>
        <taxon>Pentapetalae</taxon>
        <taxon>asterids</taxon>
        <taxon>Ericales</taxon>
        <taxon>Theaceae</taxon>
        <taxon>Camellia</taxon>
    </lineage>
</organism>